<comment type="caution">
    <text evidence="2">The sequence shown here is derived from an EMBL/GenBank/DDBJ whole genome shotgun (WGS) entry which is preliminary data.</text>
</comment>
<proteinExistence type="predicted"/>
<feature type="transmembrane region" description="Helical" evidence="1">
    <location>
        <begin position="40"/>
        <end position="59"/>
    </location>
</feature>
<feature type="transmembrane region" description="Helical" evidence="1">
    <location>
        <begin position="91"/>
        <end position="112"/>
    </location>
</feature>
<protein>
    <recommendedName>
        <fullName evidence="3">Glycosyltransferase RgtA/B/C/D-like domain-containing protein</fullName>
    </recommendedName>
</protein>
<feature type="non-terminal residue" evidence="2">
    <location>
        <position position="1"/>
    </location>
</feature>
<feature type="transmembrane region" description="Helical" evidence="1">
    <location>
        <begin position="164"/>
        <end position="184"/>
    </location>
</feature>
<sequence length="258" mass="28942">PVSLIMLQRSYMAMFGASAFLAIGGGLYLYYCLEQKRLKPLVGCSILFLAALFISWSVITRYTNLLIAGVFILHFVITRLQISFKGQRQQVALETIPFSLGVAIPLAVLLVYNNTVFGSPLAYGYQYTRFPIKFAFHYIGAVGRDGQSIPMGIIGGNLQNMPSALFIGFPLLALAIPGIGYMLYQKLSPLIRSRSYSKGEPDRWAGLSWNILLVLIGWIICVYPLYMLYEWTSNPVMQRFSFITVDRFYLPGLFPGVI</sequence>
<feature type="non-terminal residue" evidence="2">
    <location>
        <position position="258"/>
    </location>
</feature>
<name>X0W095_9ZZZZ</name>
<keyword evidence="1" id="KW-0472">Membrane</keyword>
<evidence type="ECO:0000256" key="1">
    <source>
        <dbReference type="SAM" id="Phobius"/>
    </source>
</evidence>
<feature type="transmembrane region" description="Helical" evidence="1">
    <location>
        <begin position="204"/>
        <end position="226"/>
    </location>
</feature>
<gene>
    <name evidence="2" type="ORF">S01H1_54378</name>
</gene>
<keyword evidence="1" id="KW-1133">Transmembrane helix</keyword>
<keyword evidence="1" id="KW-0812">Transmembrane</keyword>
<feature type="transmembrane region" description="Helical" evidence="1">
    <location>
        <begin position="65"/>
        <end position="84"/>
    </location>
</feature>
<evidence type="ECO:0000313" key="2">
    <source>
        <dbReference type="EMBL" id="GAG16777.1"/>
    </source>
</evidence>
<accession>X0W095</accession>
<reference evidence="2" key="1">
    <citation type="journal article" date="2014" name="Front. Microbiol.">
        <title>High frequency of phylogenetically diverse reductive dehalogenase-homologous genes in deep subseafloor sedimentary metagenomes.</title>
        <authorList>
            <person name="Kawai M."/>
            <person name="Futagami T."/>
            <person name="Toyoda A."/>
            <person name="Takaki Y."/>
            <person name="Nishi S."/>
            <person name="Hori S."/>
            <person name="Arai W."/>
            <person name="Tsubouchi T."/>
            <person name="Morono Y."/>
            <person name="Uchiyama I."/>
            <person name="Ito T."/>
            <person name="Fujiyama A."/>
            <person name="Inagaki F."/>
            <person name="Takami H."/>
        </authorList>
    </citation>
    <scope>NUCLEOTIDE SEQUENCE</scope>
    <source>
        <strain evidence="2">Expedition CK06-06</strain>
    </source>
</reference>
<organism evidence="2">
    <name type="scientific">marine sediment metagenome</name>
    <dbReference type="NCBI Taxonomy" id="412755"/>
    <lineage>
        <taxon>unclassified sequences</taxon>
        <taxon>metagenomes</taxon>
        <taxon>ecological metagenomes</taxon>
    </lineage>
</organism>
<dbReference type="EMBL" id="BARS01035281">
    <property type="protein sequence ID" value="GAG16777.1"/>
    <property type="molecule type" value="Genomic_DNA"/>
</dbReference>
<evidence type="ECO:0008006" key="3">
    <source>
        <dbReference type="Google" id="ProtNLM"/>
    </source>
</evidence>
<dbReference type="AlphaFoldDB" id="X0W095"/>
<feature type="transmembrane region" description="Helical" evidence="1">
    <location>
        <begin position="12"/>
        <end position="33"/>
    </location>
</feature>